<dbReference type="Pfam" id="PF00691">
    <property type="entry name" value="OmpA"/>
    <property type="match status" value="1"/>
</dbReference>
<dbReference type="GO" id="GO:0046930">
    <property type="term" value="C:pore complex"/>
    <property type="evidence" value="ECO:0007669"/>
    <property type="project" value="UniProtKB-KW"/>
</dbReference>
<dbReference type="SUPFAM" id="SSF56925">
    <property type="entry name" value="OMPA-like"/>
    <property type="match status" value="1"/>
</dbReference>
<dbReference type="CDD" id="cd07185">
    <property type="entry name" value="OmpA_C-like"/>
    <property type="match status" value="1"/>
</dbReference>
<reference evidence="14 15" key="2">
    <citation type="submission" date="2020-03" db="EMBL/GenBank/DDBJ databases">
        <title>Campylobacter portucalensis sp. nov., a new species of Campylobacter isolated from the reproductive tract of bulls.</title>
        <authorList>
            <person name="Silva M.F."/>
            <person name="Pereira G."/>
            <person name="Carneiro C."/>
            <person name="Hemphill A."/>
            <person name="Mateus L."/>
            <person name="Lopes-Da-Costa L."/>
            <person name="Silva E."/>
        </authorList>
    </citation>
    <scope>NUCLEOTIDE SEQUENCE [LARGE SCALE GENOMIC DNA]</scope>
    <source>
        <strain evidence="14 15">FMV-PI01</strain>
    </source>
</reference>
<dbReference type="InterPro" id="IPR050330">
    <property type="entry name" value="Bact_OuterMem_StrucFunc"/>
</dbReference>
<evidence type="ECO:0000256" key="1">
    <source>
        <dbReference type="ARBA" id="ARBA00004571"/>
    </source>
</evidence>
<proteinExistence type="predicted"/>
<keyword evidence="5 12" id="KW-0732">Signal</keyword>
<sequence>MKKILLALSLCATTALVANEDSYGWQITPVVGGTVFDGRLDLKQEFFFGLRVAKNIESSFIDHIELGYDRISNGKQKNKENKYNMNSYHLSAIKNLDITDNFKFYGLLGGGYLRFNDGVSHPDSGFAQVGLGTKYYIADNFNLRLEARDVITLKGKVSNNLFYSLGFGVDFGKREQLKILQEVAIVIGDEDGDGVLDNLDKCPGTPAGVVVDEHGCEKVIRLNLGVNFDFDSAKISQEYKAELEKVSSFLVDHDDYKVLLEGHTDSKGTKDYNQKLSEKRAVSVKNALVDLGVDVDRISIVGYGETQPIADNSTETGRAENRRVEAKFKN</sequence>
<organism evidence="14 15">
    <name type="scientific">Campylobacter portucalensis</name>
    <dbReference type="NCBI Taxonomy" id="2608384"/>
    <lineage>
        <taxon>Bacteria</taxon>
        <taxon>Pseudomonadati</taxon>
        <taxon>Campylobacterota</taxon>
        <taxon>Epsilonproteobacteria</taxon>
        <taxon>Campylobacterales</taxon>
        <taxon>Campylobacteraceae</taxon>
        <taxon>Campylobacter</taxon>
    </lineage>
</organism>
<protein>
    <submittedName>
        <fullName evidence="14">OmpA family protein</fullName>
    </submittedName>
</protein>
<evidence type="ECO:0000256" key="9">
    <source>
        <dbReference type="ARBA" id="ARBA00023237"/>
    </source>
</evidence>
<dbReference type="PANTHER" id="PTHR30329">
    <property type="entry name" value="STATOR ELEMENT OF FLAGELLAR MOTOR COMPLEX"/>
    <property type="match status" value="1"/>
</dbReference>
<evidence type="ECO:0000256" key="8">
    <source>
        <dbReference type="ARBA" id="ARBA00023136"/>
    </source>
</evidence>
<evidence type="ECO:0000256" key="2">
    <source>
        <dbReference type="ARBA" id="ARBA00022448"/>
    </source>
</evidence>
<feature type="domain" description="OmpA-like" evidence="13">
    <location>
        <begin position="215"/>
        <end position="330"/>
    </location>
</feature>
<evidence type="ECO:0000313" key="15">
    <source>
        <dbReference type="Proteomes" id="UP000476338"/>
    </source>
</evidence>
<dbReference type="PROSITE" id="PS51123">
    <property type="entry name" value="OMPA_2"/>
    <property type="match status" value="1"/>
</dbReference>
<dbReference type="InterPro" id="IPR036737">
    <property type="entry name" value="OmpA-like_sf"/>
</dbReference>
<evidence type="ECO:0000256" key="10">
    <source>
        <dbReference type="PROSITE-ProRule" id="PRU00473"/>
    </source>
</evidence>
<dbReference type="InterPro" id="IPR006664">
    <property type="entry name" value="OMP_bac"/>
</dbReference>
<feature type="signal peptide" evidence="12">
    <location>
        <begin position="1"/>
        <end position="18"/>
    </location>
</feature>
<dbReference type="InterPro" id="IPR006690">
    <property type="entry name" value="OMPA-like_CS"/>
</dbReference>
<dbReference type="GO" id="GO:0015288">
    <property type="term" value="F:porin activity"/>
    <property type="evidence" value="ECO:0007669"/>
    <property type="project" value="UniProtKB-KW"/>
</dbReference>
<gene>
    <name evidence="14" type="ORF">F1B92_02785</name>
</gene>
<comment type="subcellular location">
    <subcellularLocation>
        <location evidence="1">Cell outer membrane</location>
        <topology evidence="1">Multi-pass membrane protein</topology>
    </subcellularLocation>
</comment>
<dbReference type="PANTHER" id="PTHR30329:SF21">
    <property type="entry name" value="LIPOPROTEIN YIAD-RELATED"/>
    <property type="match status" value="1"/>
</dbReference>
<dbReference type="Gene3D" id="2.40.160.20">
    <property type="match status" value="1"/>
</dbReference>
<keyword evidence="7" id="KW-0626">Porin</keyword>
<evidence type="ECO:0000256" key="6">
    <source>
        <dbReference type="ARBA" id="ARBA00023065"/>
    </source>
</evidence>
<dbReference type="InterPro" id="IPR006665">
    <property type="entry name" value="OmpA-like"/>
</dbReference>
<reference evidence="14 15" key="1">
    <citation type="submission" date="2019-09" db="EMBL/GenBank/DDBJ databases">
        <authorList>
            <person name="Silva M."/>
            <person name="Pereira G."/>
            <person name="Lopes-Da-Costa L."/>
            <person name="Silva E."/>
        </authorList>
    </citation>
    <scope>NUCLEOTIDE SEQUENCE [LARGE SCALE GENOMIC DNA]</scope>
    <source>
        <strain evidence="14 15">FMV-PI01</strain>
    </source>
</reference>
<keyword evidence="8 10" id="KW-0472">Membrane</keyword>
<feature type="chain" id="PRO_5026840067" evidence="12">
    <location>
        <begin position="19"/>
        <end position="330"/>
    </location>
</feature>
<dbReference type="PRINTS" id="PR01023">
    <property type="entry name" value="NAFLGMOTY"/>
</dbReference>
<keyword evidence="15" id="KW-1185">Reference proteome</keyword>
<dbReference type="AlphaFoldDB" id="A0A6L5WG64"/>
<keyword evidence="9" id="KW-0998">Cell outer membrane</keyword>
<dbReference type="RefSeq" id="WP_154570398.1">
    <property type="nucleotide sequence ID" value="NZ_VWSJ01000007.1"/>
</dbReference>
<keyword evidence="4" id="KW-0812">Transmembrane</keyword>
<evidence type="ECO:0000256" key="4">
    <source>
        <dbReference type="ARBA" id="ARBA00022692"/>
    </source>
</evidence>
<name>A0A6L5WG64_9BACT</name>
<evidence type="ECO:0000256" key="7">
    <source>
        <dbReference type="ARBA" id="ARBA00023114"/>
    </source>
</evidence>
<dbReference type="PROSITE" id="PS01068">
    <property type="entry name" value="OMPA_1"/>
    <property type="match status" value="1"/>
</dbReference>
<evidence type="ECO:0000259" key="13">
    <source>
        <dbReference type="PROSITE" id="PS51123"/>
    </source>
</evidence>
<dbReference type="GO" id="GO:0006811">
    <property type="term" value="P:monoatomic ion transport"/>
    <property type="evidence" value="ECO:0007669"/>
    <property type="project" value="UniProtKB-KW"/>
</dbReference>
<dbReference type="SUPFAM" id="SSF103088">
    <property type="entry name" value="OmpA-like"/>
    <property type="match status" value="1"/>
</dbReference>
<evidence type="ECO:0000256" key="3">
    <source>
        <dbReference type="ARBA" id="ARBA00022452"/>
    </source>
</evidence>
<evidence type="ECO:0000256" key="11">
    <source>
        <dbReference type="SAM" id="MobiDB-lite"/>
    </source>
</evidence>
<feature type="compositionally biased region" description="Basic and acidic residues" evidence="11">
    <location>
        <begin position="317"/>
        <end position="330"/>
    </location>
</feature>
<dbReference type="InterPro" id="IPR027385">
    <property type="entry name" value="Beta-barrel_OMP"/>
</dbReference>
<accession>A0A6L5WG64</accession>
<dbReference type="EMBL" id="VWSJ01000007">
    <property type="protein sequence ID" value="MSN96130.1"/>
    <property type="molecule type" value="Genomic_DNA"/>
</dbReference>
<keyword evidence="3" id="KW-1134">Transmembrane beta strand</keyword>
<evidence type="ECO:0000256" key="12">
    <source>
        <dbReference type="SAM" id="SignalP"/>
    </source>
</evidence>
<dbReference type="Pfam" id="PF13505">
    <property type="entry name" value="OMP_b-brl"/>
    <property type="match status" value="1"/>
</dbReference>
<dbReference type="GO" id="GO:0009279">
    <property type="term" value="C:cell outer membrane"/>
    <property type="evidence" value="ECO:0007669"/>
    <property type="project" value="UniProtKB-SubCell"/>
</dbReference>
<evidence type="ECO:0000256" key="5">
    <source>
        <dbReference type="ARBA" id="ARBA00022729"/>
    </source>
</evidence>
<feature type="region of interest" description="Disordered" evidence="11">
    <location>
        <begin position="309"/>
        <end position="330"/>
    </location>
</feature>
<dbReference type="Proteomes" id="UP000476338">
    <property type="component" value="Unassembled WGS sequence"/>
</dbReference>
<dbReference type="Gene3D" id="3.30.1330.60">
    <property type="entry name" value="OmpA-like domain"/>
    <property type="match status" value="1"/>
</dbReference>
<dbReference type="PRINTS" id="PR01021">
    <property type="entry name" value="OMPADOMAIN"/>
</dbReference>
<keyword evidence="6" id="KW-0406">Ion transport</keyword>
<dbReference type="InterPro" id="IPR011250">
    <property type="entry name" value="OMP/PagP_B-barrel"/>
</dbReference>
<comment type="caution">
    <text evidence="14">The sequence shown here is derived from an EMBL/GenBank/DDBJ whole genome shotgun (WGS) entry which is preliminary data.</text>
</comment>
<keyword evidence="2" id="KW-0813">Transport</keyword>
<evidence type="ECO:0000313" key="14">
    <source>
        <dbReference type="EMBL" id="MSN96130.1"/>
    </source>
</evidence>